<dbReference type="InterPro" id="IPR036305">
    <property type="entry name" value="RGS_sf"/>
</dbReference>
<dbReference type="EMBL" id="JABSTR010000001">
    <property type="protein sequence ID" value="KAH9360078.1"/>
    <property type="molecule type" value="Genomic_DNA"/>
</dbReference>
<feature type="region of interest" description="Disordered" evidence="1">
    <location>
        <begin position="32"/>
        <end position="61"/>
    </location>
</feature>
<dbReference type="InterPro" id="IPR016137">
    <property type="entry name" value="RGS"/>
</dbReference>
<evidence type="ECO:0000256" key="1">
    <source>
        <dbReference type="SAM" id="MobiDB-lite"/>
    </source>
</evidence>
<dbReference type="Pfam" id="PF00615">
    <property type="entry name" value="RGS"/>
    <property type="match status" value="1"/>
</dbReference>
<dbReference type="AlphaFoldDB" id="A0A9J6F6R7"/>
<comment type="caution">
    <text evidence="3">The sequence shown here is derived from an EMBL/GenBank/DDBJ whole genome shotgun (WGS) entry which is preliminary data.</text>
</comment>
<organism evidence="3 4">
    <name type="scientific">Haemaphysalis longicornis</name>
    <name type="common">Bush tick</name>
    <dbReference type="NCBI Taxonomy" id="44386"/>
    <lineage>
        <taxon>Eukaryota</taxon>
        <taxon>Metazoa</taxon>
        <taxon>Ecdysozoa</taxon>
        <taxon>Arthropoda</taxon>
        <taxon>Chelicerata</taxon>
        <taxon>Arachnida</taxon>
        <taxon>Acari</taxon>
        <taxon>Parasitiformes</taxon>
        <taxon>Ixodida</taxon>
        <taxon>Ixodoidea</taxon>
        <taxon>Ixodidae</taxon>
        <taxon>Haemaphysalinae</taxon>
        <taxon>Haemaphysalis</taxon>
    </lineage>
</organism>
<feature type="domain" description="RGS" evidence="2">
    <location>
        <begin position="97"/>
        <end position="203"/>
    </location>
</feature>
<evidence type="ECO:0000313" key="4">
    <source>
        <dbReference type="Proteomes" id="UP000821853"/>
    </source>
</evidence>
<protein>
    <recommendedName>
        <fullName evidence="2">RGS domain-containing protein</fullName>
    </recommendedName>
</protein>
<dbReference type="SUPFAM" id="SSF48097">
    <property type="entry name" value="Regulator of G-protein signaling, RGS"/>
    <property type="match status" value="1"/>
</dbReference>
<dbReference type="PRINTS" id="PR01301">
    <property type="entry name" value="RGSPROTEIN"/>
</dbReference>
<dbReference type="SMART" id="SM00315">
    <property type="entry name" value="RGS"/>
    <property type="match status" value="1"/>
</dbReference>
<dbReference type="InterPro" id="IPR044926">
    <property type="entry name" value="RGS_subdomain_2"/>
</dbReference>
<reference evidence="3 4" key="1">
    <citation type="journal article" date="2020" name="Cell">
        <title>Large-Scale Comparative Analyses of Tick Genomes Elucidate Their Genetic Diversity and Vector Capacities.</title>
        <authorList>
            <consortium name="Tick Genome and Microbiome Consortium (TIGMIC)"/>
            <person name="Jia N."/>
            <person name="Wang J."/>
            <person name="Shi W."/>
            <person name="Du L."/>
            <person name="Sun Y."/>
            <person name="Zhan W."/>
            <person name="Jiang J.F."/>
            <person name="Wang Q."/>
            <person name="Zhang B."/>
            <person name="Ji P."/>
            <person name="Bell-Sakyi L."/>
            <person name="Cui X.M."/>
            <person name="Yuan T.T."/>
            <person name="Jiang B.G."/>
            <person name="Yang W.F."/>
            <person name="Lam T.T."/>
            <person name="Chang Q.C."/>
            <person name="Ding S.J."/>
            <person name="Wang X.J."/>
            <person name="Zhu J.G."/>
            <person name="Ruan X.D."/>
            <person name="Zhao L."/>
            <person name="Wei J.T."/>
            <person name="Ye R.Z."/>
            <person name="Que T.C."/>
            <person name="Du C.H."/>
            <person name="Zhou Y.H."/>
            <person name="Cheng J.X."/>
            <person name="Dai P.F."/>
            <person name="Guo W.B."/>
            <person name="Han X.H."/>
            <person name="Huang E.J."/>
            <person name="Li L.F."/>
            <person name="Wei W."/>
            <person name="Gao Y.C."/>
            <person name="Liu J.Z."/>
            <person name="Shao H.Z."/>
            <person name="Wang X."/>
            <person name="Wang C.C."/>
            <person name="Yang T.C."/>
            <person name="Huo Q.B."/>
            <person name="Li W."/>
            <person name="Chen H.Y."/>
            <person name="Chen S.E."/>
            <person name="Zhou L.G."/>
            <person name="Ni X.B."/>
            <person name="Tian J.H."/>
            <person name="Sheng Y."/>
            <person name="Liu T."/>
            <person name="Pan Y.S."/>
            <person name="Xia L.Y."/>
            <person name="Li J."/>
            <person name="Zhao F."/>
            <person name="Cao W.C."/>
        </authorList>
    </citation>
    <scope>NUCLEOTIDE SEQUENCE [LARGE SCALE GENOMIC DNA]</scope>
    <source>
        <strain evidence="3">HaeL-2018</strain>
    </source>
</reference>
<keyword evidence="4" id="KW-1185">Reference proteome</keyword>
<dbReference type="OrthoDB" id="196547at2759"/>
<dbReference type="Gene3D" id="1.10.167.10">
    <property type="entry name" value="Regulator of G-protein Signalling 4, domain 2"/>
    <property type="match status" value="1"/>
</dbReference>
<dbReference type="Proteomes" id="UP000821853">
    <property type="component" value="Chromosome 1"/>
</dbReference>
<dbReference type="PROSITE" id="PS50132">
    <property type="entry name" value="RGS"/>
    <property type="match status" value="1"/>
</dbReference>
<dbReference type="PANTHER" id="PTHR10845">
    <property type="entry name" value="REGULATOR OF G PROTEIN SIGNALING"/>
    <property type="match status" value="1"/>
</dbReference>
<evidence type="ECO:0000313" key="3">
    <source>
        <dbReference type="EMBL" id="KAH9360078.1"/>
    </source>
</evidence>
<sequence length="205" mass="23177">MGYRALSIGDAGGNPYRARPWAWAPQLTRDMPASDSALPRQNRTASGEPFEEATNSIGAANPRRSQRVGEVLLAPHAIQMVQYRVILQGACNRFADGLALFHVFLSREYSEENIEFWLACEELKTCRHNKLSIKAQRIFDEFIAPDSPKEVNLDAPTRAEVSASIAKRPDRDCLALAQRRVQGLLERDAYLRFLQCELYLELCRP</sequence>
<dbReference type="VEuPathDB" id="VectorBase:HLOH_052697"/>
<evidence type="ECO:0000259" key="2">
    <source>
        <dbReference type="PROSITE" id="PS50132"/>
    </source>
</evidence>
<name>A0A9J6F6R7_HAELO</name>
<dbReference type="PANTHER" id="PTHR10845:SF259">
    <property type="entry name" value="RGS DOMAIN-CONTAINING PROTEIN-RELATED"/>
    <property type="match status" value="1"/>
</dbReference>
<proteinExistence type="predicted"/>
<accession>A0A9J6F6R7</accession>
<gene>
    <name evidence="3" type="ORF">HPB48_006675</name>
</gene>
<dbReference type="FunFam" id="1.10.167.10:FF:000001">
    <property type="entry name" value="Putative regulator of g-protein signaling 12"/>
    <property type="match status" value="1"/>
</dbReference>